<dbReference type="EMBL" id="JAPFFF010000009">
    <property type="protein sequence ID" value="KAK8882181.1"/>
    <property type="molecule type" value="Genomic_DNA"/>
</dbReference>
<organism evidence="1 2">
    <name type="scientific">Tritrichomonas musculus</name>
    <dbReference type="NCBI Taxonomy" id="1915356"/>
    <lineage>
        <taxon>Eukaryota</taxon>
        <taxon>Metamonada</taxon>
        <taxon>Parabasalia</taxon>
        <taxon>Tritrichomonadida</taxon>
        <taxon>Tritrichomonadidae</taxon>
        <taxon>Tritrichomonas</taxon>
    </lineage>
</organism>
<keyword evidence="2" id="KW-1185">Reference proteome</keyword>
<dbReference type="Proteomes" id="UP001470230">
    <property type="component" value="Unassembled WGS sequence"/>
</dbReference>
<gene>
    <name evidence="1" type="ORF">M9Y10_044821</name>
</gene>
<name>A0ABR2JTU7_9EUKA</name>
<comment type="caution">
    <text evidence="1">The sequence shown here is derived from an EMBL/GenBank/DDBJ whole genome shotgun (WGS) entry which is preliminary data.</text>
</comment>
<evidence type="ECO:0008006" key="3">
    <source>
        <dbReference type="Google" id="ProtNLM"/>
    </source>
</evidence>
<sequence length="93" mass="10397">MQLLNGNVQSQIVQISQNSTGCTDDSLKSIVYSIIEEGSEHNIHFLFVSTDGETGTNKTHTDFFNFLESFNTIDSDKLADELRNYSSFIPVSD</sequence>
<reference evidence="1 2" key="1">
    <citation type="submission" date="2024-04" db="EMBL/GenBank/DDBJ databases">
        <title>Tritrichomonas musculus Genome.</title>
        <authorList>
            <person name="Alves-Ferreira E."/>
            <person name="Grigg M."/>
            <person name="Lorenzi H."/>
            <person name="Galac M."/>
        </authorList>
    </citation>
    <scope>NUCLEOTIDE SEQUENCE [LARGE SCALE GENOMIC DNA]</scope>
    <source>
        <strain evidence="1 2">EAF2021</strain>
    </source>
</reference>
<proteinExistence type="predicted"/>
<accession>A0ABR2JTU7</accession>
<protein>
    <recommendedName>
        <fullName evidence="3">VWFA domain-containing protein</fullName>
    </recommendedName>
</protein>
<evidence type="ECO:0000313" key="2">
    <source>
        <dbReference type="Proteomes" id="UP001470230"/>
    </source>
</evidence>
<evidence type="ECO:0000313" key="1">
    <source>
        <dbReference type="EMBL" id="KAK8882181.1"/>
    </source>
</evidence>